<dbReference type="PROSITE" id="PS50846">
    <property type="entry name" value="HMA_2"/>
    <property type="match status" value="1"/>
</dbReference>
<dbReference type="GO" id="GO:0046872">
    <property type="term" value="F:metal ion binding"/>
    <property type="evidence" value="ECO:0007669"/>
    <property type="project" value="UniProtKB-KW"/>
</dbReference>
<dbReference type="SUPFAM" id="SSF55008">
    <property type="entry name" value="HMA, heavy metal-associated domain"/>
    <property type="match status" value="1"/>
</dbReference>
<feature type="domain" description="HMA" evidence="2">
    <location>
        <begin position="59"/>
        <end position="127"/>
    </location>
</feature>
<reference evidence="3 4" key="2">
    <citation type="submission" date="2020-03" db="EMBL/GenBank/DDBJ databases">
        <title>Chryseoglobus sp. isolated from a deep-sea seamount.</title>
        <authorList>
            <person name="Zhang D.-C."/>
        </authorList>
    </citation>
    <scope>NUCLEOTIDE SEQUENCE [LARGE SCALE GENOMIC DNA]</scope>
    <source>
        <strain evidence="3 4">KN1116</strain>
    </source>
</reference>
<dbReference type="InterPro" id="IPR006121">
    <property type="entry name" value="HMA_dom"/>
</dbReference>
<dbReference type="Gene3D" id="3.30.70.100">
    <property type="match status" value="1"/>
</dbReference>
<protein>
    <submittedName>
        <fullName evidence="3">Heavy-metal-associated domain-containing protein</fullName>
    </submittedName>
</protein>
<name>A0A9E5JNM2_9MICO</name>
<dbReference type="EMBL" id="VIKT02000007">
    <property type="protein sequence ID" value="NHF62742.1"/>
    <property type="molecule type" value="Genomic_DNA"/>
</dbReference>
<keyword evidence="1" id="KW-0479">Metal-binding</keyword>
<evidence type="ECO:0000313" key="4">
    <source>
        <dbReference type="Proteomes" id="UP000818266"/>
    </source>
</evidence>
<evidence type="ECO:0000259" key="2">
    <source>
        <dbReference type="PROSITE" id="PS50846"/>
    </source>
</evidence>
<dbReference type="AlphaFoldDB" id="A0A9E5JNM2"/>
<dbReference type="CDD" id="cd00371">
    <property type="entry name" value="HMA"/>
    <property type="match status" value="1"/>
</dbReference>
<evidence type="ECO:0000313" key="3">
    <source>
        <dbReference type="EMBL" id="NHF62742.1"/>
    </source>
</evidence>
<keyword evidence="4" id="KW-1185">Reference proteome</keyword>
<gene>
    <name evidence="3" type="ORF">FK219_005755</name>
</gene>
<organism evidence="3 4">
    <name type="scientific">Microcella pacifica</name>
    <dbReference type="NCBI Taxonomy" id="2591847"/>
    <lineage>
        <taxon>Bacteria</taxon>
        <taxon>Bacillati</taxon>
        <taxon>Actinomycetota</taxon>
        <taxon>Actinomycetes</taxon>
        <taxon>Micrococcales</taxon>
        <taxon>Microbacteriaceae</taxon>
        <taxon>Microcella</taxon>
    </lineage>
</organism>
<evidence type="ECO:0000256" key="1">
    <source>
        <dbReference type="ARBA" id="ARBA00022723"/>
    </source>
</evidence>
<dbReference type="Pfam" id="PF00403">
    <property type="entry name" value="HMA"/>
    <property type="match status" value="1"/>
</dbReference>
<comment type="caution">
    <text evidence="3">The sequence shown here is derived from an EMBL/GenBank/DDBJ whole genome shotgun (WGS) entry which is preliminary data.</text>
</comment>
<sequence length="127" mass="12430">MPQNSLNLLGDQSAAGGCCGGGACMCGHGDGGADAAATETATSEARVSSIGNGTAPGGLAVEYLVTGMTCGHCVSSVKEEVGAIEGVDAVEIVLKKDGASRVTVRSSASISPERVRAAVDEAGYALL</sequence>
<reference evidence="3 4" key="1">
    <citation type="submission" date="2019-06" db="EMBL/GenBank/DDBJ databases">
        <authorList>
            <person name="De-Chao Zhang Q."/>
        </authorList>
    </citation>
    <scope>NUCLEOTIDE SEQUENCE [LARGE SCALE GENOMIC DNA]</scope>
    <source>
        <strain evidence="3 4">KN1116</strain>
    </source>
</reference>
<dbReference type="InterPro" id="IPR017969">
    <property type="entry name" value="Heavy-metal-associated_CS"/>
</dbReference>
<dbReference type="OrthoDB" id="9813965at2"/>
<dbReference type="Proteomes" id="UP000818266">
    <property type="component" value="Unassembled WGS sequence"/>
</dbReference>
<dbReference type="PROSITE" id="PS01047">
    <property type="entry name" value="HMA_1"/>
    <property type="match status" value="1"/>
</dbReference>
<dbReference type="InterPro" id="IPR036163">
    <property type="entry name" value="HMA_dom_sf"/>
</dbReference>
<proteinExistence type="predicted"/>
<accession>A0A9E5JNM2</accession>